<dbReference type="PANTHER" id="PTHR44196:SF1">
    <property type="entry name" value="DEHYDROGENASE_REDUCTASE SDR FAMILY MEMBER 7B"/>
    <property type="match status" value="1"/>
</dbReference>
<dbReference type="PROSITE" id="PS00061">
    <property type="entry name" value="ADH_SHORT"/>
    <property type="match status" value="1"/>
</dbReference>
<dbReference type="InterPro" id="IPR057313">
    <property type="entry name" value="Maqu_2507-like"/>
</dbReference>
<feature type="domain" description="Ketoreductase" evidence="3">
    <location>
        <begin position="415"/>
        <end position="601"/>
    </location>
</feature>
<dbReference type="Pfam" id="PF07993">
    <property type="entry name" value="NAD_binding_4"/>
    <property type="match status" value="1"/>
</dbReference>
<proteinExistence type="inferred from homology"/>
<dbReference type="SMART" id="SM00822">
    <property type="entry name" value="PKS_KR"/>
    <property type="match status" value="1"/>
</dbReference>
<protein>
    <submittedName>
        <fullName evidence="4">SDR family oxidoreductase</fullName>
    </submittedName>
</protein>
<gene>
    <name evidence="4" type="ORF">N4264_18235</name>
</gene>
<keyword evidence="2" id="KW-0560">Oxidoreductase</keyword>
<dbReference type="InterPro" id="IPR002347">
    <property type="entry name" value="SDR_fam"/>
</dbReference>
<dbReference type="SUPFAM" id="SSF51735">
    <property type="entry name" value="NAD(P)-binding Rossmann-fold domains"/>
    <property type="match status" value="2"/>
</dbReference>
<organism evidence="4 5">
    <name type="scientific">Tahibacter amnicola</name>
    <dbReference type="NCBI Taxonomy" id="2976241"/>
    <lineage>
        <taxon>Bacteria</taxon>
        <taxon>Pseudomonadati</taxon>
        <taxon>Pseudomonadota</taxon>
        <taxon>Gammaproteobacteria</taxon>
        <taxon>Lysobacterales</taxon>
        <taxon>Rhodanobacteraceae</taxon>
        <taxon>Tahibacter</taxon>
    </lineage>
</organism>
<dbReference type="Proteomes" id="UP001064632">
    <property type="component" value="Chromosome"/>
</dbReference>
<evidence type="ECO:0000313" key="4">
    <source>
        <dbReference type="EMBL" id="UXI66677.1"/>
    </source>
</evidence>
<dbReference type="PRINTS" id="PR00080">
    <property type="entry name" value="SDRFAMILY"/>
</dbReference>
<keyword evidence="5" id="KW-1185">Reference proteome</keyword>
<comment type="similarity">
    <text evidence="1">Belongs to the short-chain dehydrogenases/reductases (SDR) family.</text>
</comment>
<evidence type="ECO:0000256" key="2">
    <source>
        <dbReference type="ARBA" id="ARBA00023002"/>
    </source>
</evidence>
<dbReference type="Gene3D" id="3.40.50.720">
    <property type="entry name" value="NAD(P)-binding Rossmann-like Domain"/>
    <property type="match status" value="2"/>
</dbReference>
<dbReference type="EMBL" id="CP104694">
    <property type="protein sequence ID" value="UXI66677.1"/>
    <property type="molecule type" value="Genomic_DNA"/>
</dbReference>
<evidence type="ECO:0000259" key="3">
    <source>
        <dbReference type="SMART" id="SM00822"/>
    </source>
</evidence>
<evidence type="ECO:0000256" key="1">
    <source>
        <dbReference type="ARBA" id="ARBA00006484"/>
    </source>
</evidence>
<dbReference type="NCBIfam" id="NF005539">
    <property type="entry name" value="PRK07201.1"/>
    <property type="match status" value="1"/>
</dbReference>
<accession>A0ABY6BA60</accession>
<sequence length="699" mass="77535">MALGMPPRAGLSYALTSTALRRRATPRLLARSCKGMRMTYFVTGATGFIGRHLVANLLKRKGTIYCLVRKGSMEKFEQLKEDLGADDKRLVAVTGDLAKAKLGVSPAMQKTLEGKVQHFFHLAALYDLSADAESQQVANIDGTRNAIGLAELIRAGCFHHTSSIAAAGLYPGVFREDMFDEAEDLDDPYFRTKHDSEGIVRRECKRPWRIYRPGIVIGNSQTGEMDKIDGPYYFFRLIKKLRQTLPPWMPTVGLEGGRANLVPVDWVAAVMDHIAHKAGLDGHCFHLTDPAPRRIGEVLNIFARAGHAPQMTMRLDARMFAFIPQSIRGALGSLPPIKRFTQMVLRDFGIPRAILKFINYPTRFDSRETERALKGSKIKLPKLEDYAWRIWDYWERHLDPDLFVDRSLSGKVKNKVVVVTGGSSGIGKAVAQKVASAGAIVVICARGEEELAATRKEIEEAGGICHTYVVDLSDLASCDAFTQRVIEEHGSVDILVNNAGRSIRRSIALSYDRFHDFERTMQLNYFGALRLIMGFLPTMSERHKGHIINISSIGVLTNAPRFSAYVASKAALDAFSRCAQAEYSDLGINFTTINMPLVKTPMIAPTKMYDHVPTLTPEEAADLVVQAIIERPVRIATRLGLFASILYALAPRAYEIIMNSAFRLFPDSAAAKGMAGRPELEQPTNEQIAVAALMRGVHW</sequence>
<reference evidence="4" key="1">
    <citation type="submission" date="2022-09" db="EMBL/GenBank/DDBJ databases">
        <title>Tahibacter sp. nov., isolated from a fresh water.</title>
        <authorList>
            <person name="Baek J.H."/>
            <person name="Lee J.K."/>
            <person name="Kim J.M."/>
            <person name="Jeon C.O."/>
        </authorList>
    </citation>
    <scope>NUCLEOTIDE SEQUENCE</scope>
    <source>
        <strain evidence="4">W38</strain>
    </source>
</reference>
<dbReference type="CDD" id="cd05233">
    <property type="entry name" value="SDR_c"/>
    <property type="match status" value="1"/>
</dbReference>
<dbReference type="CDD" id="cd05263">
    <property type="entry name" value="MupV_like_SDR_e"/>
    <property type="match status" value="1"/>
</dbReference>
<dbReference type="InterPro" id="IPR020904">
    <property type="entry name" value="Sc_DH/Rdtase_CS"/>
</dbReference>
<dbReference type="PANTHER" id="PTHR44196">
    <property type="entry name" value="DEHYDROGENASE/REDUCTASE SDR FAMILY MEMBER 7B"/>
    <property type="match status" value="1"/>
</dbReference>
<name>A0ABY6BA60_9GAMM</name>
<dbReference type="RefSeq" id="WP_261693658.1">
    <property type="nucleotide sequence ID" value="NZ_CP104694.1"/>
</dbReference>
<dbReference type="InterPro" id="IPR036291">
    <property type="entry name" value="NAD(P)-bd_dom_sf"/>
</dbReference>
<dbReference type="InterPro" id="IPR013120">
    <property type="entry name" value="FAR_NAD-bd"/>
</dbReference>
<dbReference type="InterPro" id="IPR057326">
    <property type="entry name" value="KR_dom"/>
</dbReference>
<dbReference type="PRINTS" id="PR00081">
    <property type="entry name" value="GDHRDH"/>
</dbReference>
<evidence type="ECO:0000313" key="5">
    <source>
        <dbReference type="Proteomes" id="UP001064632"/>
    </source>
</evidence>
<dbReference type="Pfam" id="PF00106">
    <property type="entry name" value="adh_short"/>
    <property type="match status" value="1"/>
</dbReference>